<evidence type="ECO:0000313" key="8">
    <source>
        <dbReference type="EMBL" id="RJG05628.1"/>
    </source>
</evidence>
<dbReference type="GO" id="GO:0106361">
    <property type="term" value="F:protein-arginine rhamnosyltransferase activity"/>
    <property type="evidence" value="ECO:0007669"/>
    <property type="project" value="InterPro"/>
</dbReference>
<dbReference type="Proteomes" id="UP000285190">
    <property type="component" value="Unassembled WGS sequence"/>
</dbReference>
<keyword evidence="8" id="KW-0648">Protein biosynthesis</keyword>
<sequence>MFLNQNQATSLAIFCKVVDNFGDIGICWRFARQIQQEHGIAVTLWVDDLRSFQRICPGVETDAEVQQLAGVTVRHWRNQEGVFSPDDVADIVMEFFGCDIPPGYIAAMAECNPRPVWLNLEGLTAEEWVEGCHTLPSRHPRMPLTKYFFFPGFTGKTGGLLCESSLEEQRRQFQSDQAAMTAFLVQFGMTPAEMASLKVSLFCYPHAPVSALFDAWQSSDAAITCLVPEGVATEAVQAFLDGEAKPGAVRTCSALTVRVLPFVAQPDYDRLLWACDLNFVRGEDSFVRAQWAGKPFIWHIYPQDKNLHHVKLRAFLQRYSVDMESLNVFSLGWNDAKVDGVEEQVDWSALWLSFQADMPEIACRSIDWQRQILENGDLASNFLRFAGRVVSDFGKQSIMRG</sequence>
<keyword evidence="9" id="KW-1185">Reference proteome</keyword>
<proteinExistence type="inferred from homology"/>
<accession>A0A418WZG0</accession>
<evidence type="ECO:0000256" key="7">
    <source>
        <dbReference type="ARBA" id="ARBA00048472"/>
    </source>
</evidence>
<keyword evidence="2 8" id="KW-0808">Transferase</keyword>
<keyword evidence="8" id="KW-0251">Elongation factor</keyword>
<dbReference type="NCBIfam" id="TIGR03837">
    <property type="entry name" value="efp_Arg_rhamno"/>
    <property type="match status" value="1"/>
</dbReference>
<dbReference type="EMBL" id="QYUN01000002">
    <property type="protein sequence ID" value="RJG05628.1"/>
    <property type="molecule type" value="Genomic_DNA"/>
</dbReference>
<evidence type="ECO:0000256" key="2">
    <source>
        <dbReference type="ARBA" id="ARBA00022679"/>
    </source>
</evidence>
<dbReference type="RefSeq" id="WP_119737487.1">
    <property type="nucleotide sequence ID" value="NZ_QYUN01000002.1"/>
</dbReference>
<evidence type="ECO:0000256" key="3">
    <source>
        <dbReference type="ARBA" id="ARBA00024303"/>
    </source>
</evidence>
<dbReference type="GO" id="GO:0003746">
    <property type="term" value="F:translation elongation factor activity"/>
    <property type="evidence" value="ECO:0007669"/>
    <property type="project" value="UniProtKB-KW"/>
</dbReference>
<organism evidence="8 9">
    <name type="scientific">Noviherbaspirillum cavernae</name>
    <dbReference type="NCBI Taxonomy" id="2320862"/>
    <lineage>
        <taxon>Bacteria</taxon>
        <taxon>Pseudomonadati</taxon>
        <taxon>Pseudomonadota</taxon>
        <taxon>Betaproteobacteria</taxon>
        <taxon>Burkholderiales</taxon>
        <taxon>Oxalobacteraceae</taxon>
        <taxon>Noviherbaspirillum</taxon>
    </lineage>
</organism>
<dbReference type="Pfam" id="PF10093">
    <property type="entry name" value="EarP"/>
    <property type="match status" value="1"/>
</dbReference>
<evidence type="ECO:0000313" key="9">
    <source>
        <dbReference type="Proteomes" id="UP000285190"/>
    </source>
</evidence>
<dbReference type="PIRSF" id="PIRSF015557">
    <property type="entry name" value="UCP015557"/>
    <property type="match status" value="1"/>
</dbReference>
<evidence type="ECO:0000256" key="6">
    <source>
        <dbReference type="ARBA" id="ARBA00030025"/>
    </source>
</evidence>
<protein>
    <recommendedName>
        <fullName evidence="5">Protein-arginine rhamnosyltransferase</fullName>
    </recommendedName>
    <alternativeName>
        <fullName evidence="6">EF-P arginine rhamnosyltransferase</fullName>
    </alternativeName>
</protein>
<dbReference type="InterPro" id="IPR016633">
    <property type="entry name" value="EarP"/>
</dbReference>
<comment type="caution">
    <text evidence="8">The sequence shown here is derived from an EMBL/GenBank/DDBJ whole genome shotgun (WGS) entry which is preliminary data.</text>
</comment>
<evidence type="ECO:0000256" key="1">
    <source>
        <dbReference type="ARBA" id="ARBA00022676"/>
    </source>
</evidence>
<gene>
    <name evidence="8" type="primary">earP</name>
    <name evidence="8" type="ORF">D3870_05990</name>
</gene>
<reference evidence="8 9" key="1">
    <citation type="submission" date="2018-09" db="EMBL/GenBank/DDBJ databases">
        <authorList>
            <person name="Zhu H."/>
        </authorList>
    </citation>
    <scope>NUCLEOTIDE SEQUENCE [LARGE SCALE GENOMIC DNA]</scope>
    <source>
        <strain evidence="8 9">K2R10-39</strain>
    </source>
</reference>
<evidence type="ECO:0000256" key="5">
    <source>
        <dbReference type="ARBA" id="ARBA00024416"/>
    </source>
</evidence>
<comment type="function">
    <text evidence="3">Protein-arginine rhamnosyltransferase that catalyzes the transfer of a single rhamnose to elongation factor P (EF-P) on 'Lys-32', a modification required for EF-P-dependent rescue of polyproline stalled ribosomes.</text>
</comment>
<dbReference type="AlphaFoldDB" id="A0A418WZG0"/>
<keyword evidence="1" id="KW-0328">Glycosyltransferase</keyword>
<dbReference type="OrthoDB" id="209085at2"/>
<comment type="catalytic activity">
    <reaction evidence="7">
        <text>dTDP-beta-L-rhamnose + L-arginyl-[protein] = N(omega)-(alpha-L-rhamnosyl)-L-arginyl-[protein] + dTDP + H(+)</text>
        <dbReference type="Rhea" id="RHEA:66692"/>
        <dbReference type="Rhea" id="RHEA-COMP:10532"/>
        <dbReference type="Rhea" id="RHEA-COMP:17096"/>
        <dbReference type="ChEBI" id="CHEBI:15378"/>
        <dbReference type="ChEBI" id="CHEBI:29965"/>
        <dbReference type="ChEBI" id="CHEBI:57510"/>
        <dbReference type="ChEBI" id="CHEBI:58369"/>
        <dbReference type="ChEBI" id="CHEBI:167445"/>
    </reaction>
    <physiologicalReaction direction="left-to-right" evidence="7">
        <dbReference type="Rhea" id="RHEA:66693"/>
    </physiologicalReaction>
</comment>
<comment type="similarity">
    <text evidence="4">Belongs to the glycosyltransferase 104 family.</text>
</comment>
<evidence type="ECO:0000256" key="4">
    <source>
        <dbReference type="ARBA" id="ARBA00024346"/>
    </source>
</evidence>
<name>A0A418WZG0_9BURK</name>